<dbReference type="AlphaFoldDB" id="A0A4Q7ZRV1"/>
<comment type="caution">
    <text evidence="9">The sequence shown here is derived from an EMBL/GenBank/DDBJ whole genome shotgun (WGS) entry which is preliminary data.</text>
</comment>
<dbReference type="GO" id="GO:0005886">
    <property type="term" value="C:plasma membrane"/>
    <property type="evidence" value="ECO:0007669"/>
    <property type="project" value="UniProtKB-SubCell"/>
</dbReference>
<dbReference type="PANTHER" id="PTHR23517:SF2">
    <property type="entry name" value="MULTIDRUG RESISTANCE PROTEIN MDTH"/>
    <property type="match status" value="1"/>
</dbReference>
<evidence type="ECO:0000256" key="4">
    <source>
        <dbReference type="ARBA" id="ARBA00022692"/>
    </source>
</evidence>
<feature type="transmembrane region" description="Helical" evidence="7">
    <location>
        <begin position="218"/>
        <end position="235"/>
    </location>
</feature>
<dbReference type="Gene3D" id="1.20.1250.20">
    <property type="entry name" value="MFS general substrate transporter like domains"/>
    <property type="match status" value="1"/>
</dbReference>
<feature type="domain" description="Major facilitator superfamily (MFS) profile" evidence="8">
    <location>
        <begin position="16"/>
        <end position="408"/>
    </location>
</feature>
<keyword evidence="2" id="KW-0813">Transport</keyword>
<dbReference type="Pfam" id="PF07690">
    <property type="entry name" value="MFS_1"/>
    <property type="match status" value="1"/>
</dbReference>
<evidence type="ECO:0000256" key="2">
    <source>
        <dbReference type="ARBA" id="ARBA00022448"/>
    </source>
</evidence>
<dbReference type="PROSITE" id="PS50850">
    <property type="entry name" value="MFS"/>
    <property type="match status" value="1"/>
</dbReference>
<organism evidence="9 10">
    <name type="scientific">Krasilnikovia cinnamomea</name>
    <dbReference type="NCBI Taxonomy" id="349313"/>
    <lineage>
        <taxon>Bacteria</taxon>
        <taxon>Bacillati</taxon>
        <taxon>Actinomycetota</taxon>
        <taxon>Actinomycetes</taxon>
        <taxon>Micromonosporales</taxon>
        <taxon>Micromonosporaceae</taxon>
        <taxon>Krasilnikovia</taxon>
    </lineage>
</organism>
<feature type="transmembrane region" description="Helical" evidence="7">
    <location>
        <begin position="255"/>
        <end position="274"/>
    </location>
</feature>
<keyword evidence="4 7" id="KW-0812">Transmembrane</keyword>
<evidence type="ECO:0000256" key="7">
    <source>
        <dbReference type="SAM" id="Phobius"/>
    </source>
</evidence>
<evidence type="ECO:0000313" key="9">
    <source>
        <dbReference type="EMBL" id="RZU53333.1"/>
    </source>
</evidence>
<dbReference type="SUPFAM" id="SSF103473">
    <property type="entry name" value="MFS general substrate transporter"/>
    <property type="match status" value="1"/>
</dbReference>
<protein>
    <submittedName>
        <fullName evidence="9">MFS transporter</fullName>
    </submittedName>
</protein>
<dbReference type="OrthoDB" id="3865324at2"/>
<keyword evidence="3" id="KW-1003">Cell membrane</keyword>
<dbReference type="InterPro" id="IPR011701">
    <property type="entry name" value="MFS"/>
</dbReference>
<feature type="transmembrane region" description="Helical" evidence="7">
    <location>
        <begin position="286"/>
        <end position="307"/>
    </location>
</feature>
<dbReference type="InterPro" id="IPR050171">
    <property type="entry name" value="MFS_Transporters"/>
</dbReference>
<dbReference type="EMBL" id="SHKY01000001">
    <property type="protein sequence ID" value="RZU53333.1"/>
    <property type="molecule type" value="Genomic_DNA"/>
</dbReference>
<evidence type="ECO:0000259" key="8">
    <source>
        <dbReference type="PROSITE" id="PS50850"/>
    </source>
</evidence>
<feature type="transmembrane region" description="Helical" evidence="7">
    <location>
        <begin position="148"/>
        <end position="166"/>
    </location>
</feature>
<dbReference type="PANTHER" id="PTHR23517">
    <property type="entry name" value="RESISTANCE PROTEIN MDTM, PUTATIVE-RELATED-RELATED"/>
    <property type="match status" value="1"/>
</dbReference>
<reference evidence="9 10" key="1">
    <citation type="submission" date="2019-02" db="EMBL/GenBank/DDBJ databases">
        <title>Sequencing the genomes of 1000 actinobacteria strains.</title>
        <authorList>
            <person name="Klenk H.-P."/>
        </authorList>
    </citation>
    <scope>NUCLEOTIDE SEQUENCE [LARGE SCALE GENOMIC DNA]</scope>
    <source>
        <strain evidence="9 10">DSM 45162</strain>
    </source>
</reference>
<feature type="transmembrane region" description="Helical" evidence="7">
    <location>
        <begin position="172"/>
        <end position="197"/>
    </location>
</feature>
<keyword evidence="5 7" id="KW-1133">Transmembrane helix</keyword>
<name>A0A4Q7ZRV1_9ACTN</name>
<keyword evidence="10" id="KW-1185">Reference proteome</keyword>
<evidence type="ECO:0000313" key="10">
    <source>
        <dbReference type="Proteomes" id="UP000292564"/>
    </source>
</evidence>
<evidence type="ECO:0000256" key="1">
    <source>
        <dbReference type="ARBA" id="ARBA00004651"/>
    </source>
</evidence>
<dbReference type="GO" id="GO:0022857">
    <property type="term" value="F:transmembrane transporter activity"/>
    <property type="evidence" value="ECO:0007669"/>
    <property type="project" value="InterPro"/>
</dbReference>
<accession>A0A4Q7ZRV1</accession>
<keyword evidence="6 7" id="KW-0472">Membrane</keyword>
<feature type="transmembrane region" description="Helical" evidence="7">
    <location>
        <begin position="349"/>
        <end position="373"/>
    </location>
</feature>
<feature type="transmembrane region" description="Helical" evidence="7">
    <location>
        <begin position="55"/>
        <end position="75"/>
    </location>
</feature>
<dbReference type="Proteomes" id="UP000292564">
    <property type="component" value="Unassembled WGS sequence"/>
</dbReference>
<feature type="transmembrane region" description="Helical" evidence="7">
    <location>
        <begin position="379"/>
        <end position="402"/>
    </location>
</feature>
<gene>
    <name evidence="9" type="ORF">EV385_5254</name>
</gene>
<evidence type="ECO:0000256" key="3">
    <source>
        <dbReference type="ARBA" id="ARBA00022475"/>
    </source>
</evidence>
<dbReference type="InterPro" id="IPR036259">
    <property type="entry name" value="MFS_trans_sf"/>
</dbReference>
<dbReference type="RefSeq" id="WP_130511828.1">
    <property type="nucleotide sequence ID" value="NZ_SHKY01000001.1"/>
</dbReference>
<comment type="subcellular location">
    <subcellularLocation>
        <location evidence="1">Cell membrane</location>
        <topology evidence="1">Multi-pass membrane protein</topology>
    </subcellularLocation>
</comment>
<proteinExistence type="predicted"/>
<evidence type="ECO:0000256" key="5">
    <source>
        <dbReference type="ARBA" id="ARBA00022989"/>
    </source>
</evidence>
<sequence>MGAGRFAGKLLPPPGLPRTIAFQSGMNAVGSGAFLTAGVVFFVHGLGMTPVQVGIGFSVAGLTGLVGALPLGMVADRLGGRAAWAIGAVTGAASLAVLPFVHAFAGFVAVLVGSAAADTLAGAGRTIYTSDAIPAEGRVRAMAFVRTYLNIGLSVGTGLGALVLAANGTAALIALVYFAAALQLVNAVVVSRLPVAVRPGTAAGGPKMSRLAVLTDRGYLGYAVLAGVLLVHAYLMTEVLPLWIITRTDAPKPVLGLLFALNTALVILLQVPASRGSESMAGTQRLLRLGGLTAALACPVALVSGLTSGWLTVAVLVLVIVLLTATELWLSAAEWYVQTSVPPPAMRGAYIGLGQLVGSVSGTLAPVGLTLLAIQTGGWGWWVIAAIFLGCTIAAGPVVGLMGRTPRVDGVQHHEQAIPAVQAN</sequence>
<dbReference type="InterPro" id="IPR020846">
    <property type="entry name" value="MFS_dom"/>
</dbReference>
<feature type="transmembrane region" description="Helical" evidence="7">
    <location>
        <begin position="313"/>
        <end position="337"/>
    </location>
</feature>
<evidence type="ECO:0000256" key="6">
    <source>
        <dbReference type="ARBA" id="ARBA00023136"/>
    </source>
</evidence>
<feature type="transmembrane region" description="Helical" evidence="7">
    <location>
        <begin position="20"/>
        <end position="43"/>
    </location>
</feature>